<dbReference type="Proteomes" id="UP001221757">
    <property type="component" value="Unassembled WGS sequence"/>
</dbReference>
<sequence length="356" mass="40032">MTLIPTHSGAQVVSYLIATSLVDPPFAGAAALEPAQPPSNSGSPRKYGRLRPEREFTASLFDPYFNAEGPAKGWATSFTIIDAYLLTGRPLYVQPGESWRVTTADHEWYIARQSVGPTRCWSLMNQSWKRYLERYKPAHVLLLVQDLPETSSEEKKTIWLCLYVLSYYSSKWERNEPGVRDHIFSVRIPDEVARLLPFPAARVTARSGLPVIVSFDPLRLPRTKLQRDKRTGPNIASLTGHKRVWGTVNNDGGVSINPFVSKGAPLFWVQSQTDNSDKSTPAFRAQFSKHGMSRVKAGSKRRLASLPKAAISRGRILFLEFWMHSNENNEEKPEEESSQNFRPFPVPLSGAGWCPM</sequence>
<dbReference type="EMBL" id="JARKIE010000489">
    <property type="protein sequence ID" value="KAJ7633688.1"/>
    <property type="molecule type" value="Genomic_DNA"/>
</dbReference>
<protein>
    <submittedName>
        <fullName evidence="1">Uncharacterized protein</fullName>
    </submittedName>
</protein>
<gene>
    <name evidence="1" type="ORF">B0H17DRAFT_1280580</name>
</gene>
<keyword evidence="2" id="KW-1185">Reference proteome</keyword>
<proteinExistence type="predicted"/>
<dbReference type="AlphaFoldDB" id="A0AAD7BXU7"/>
<evidence type="ECO:0000313" key="1">
    <source>
        <dbReference type="EMBL" id="KAJ7633688.1"/>
    </source>
</evidence>
<name>A0AAD7BXU7_MYCRO</name>
<reference evidence="1" key="1">
    <citation type="submission" date="2023-03" db="EMBL/GenBank/DDBJ databases">
        <title>Massive genome expansion in bonnet fungi (Mycena s.s.) driven by repeated elements and novel gene families across ecological guilds.</title>
        <authorList>
            <consortium name="Lawrence Berkeley National Laboratory"/>
            <person name="Harder C.B."/>
            <person name="Miyauchi S."/>
            <person name="Viragh M."/>
            <person name="Kuo A."/>
            <person name="Thoen E."/>
            <person name="Andreopoulos B."/>
            <person name="Lu D."/>
            <person name="Skrede I."/>
            <person name="Drula E."/>
            <person name="Henrissat B."/>
            <person name="Morin E."/>
            <person name="Kohler A."/>
            <person name="Barry K."/>
            <person name="LaButti K."/>
            <person name="Morin E."/>
            <person name="Salamov A."/>
            <person name="Lipzen A."/>
            <person name="Mereny Z."/>
            <person name="Hegedus B."/>
            <person name="Baldrian P."/>
            <person name="Stursova M."/>
            <person name="Weitz H."/>
            <person name="Taylor A."/>
            <person name="Grigoriev I.V."/>
            <person name="Nagy L.G."/>
            <person name="Martin F."/>
            <person name="Kauserud H."/>
        </authorList>
    </citation>
    <scope>NUCLEOTIDE SEQUENCE</scope>
    <source>
        <strain evidence="1">CBHHK067</strain>
    </source>
</reference>
<evidence type="ECO:0000313" key="2">
    <source>
        <dbReference type="Proteomes" id="UP001221757"/>
    </source>
</evidence>
<accession>A0AAD7BXU7</accession>
<comment type="caution">
    <text evidence="1">The sequence shown here is derived from an EMBL/GenBank/DDBJ whole genome shotgun (WGS) entry which is preliminary data.</text>
</comment>
<organism evidence="1 2">
    <name type="scientific">Mycena rosella</name>
    <name type="common">Pink bonnet</name>
    <name type="synonym">Agaricus rosellus</name>
    <dbReference type="NCBI Taxonomy" id="1033263"/>
    <lineage>
        <taxon>Eukaryota</taxon>
        <taxon>Fungi</taxon>
        <taxon>Dikarya</taxon>
        <taxon>Basidiomycota</taxon>
        <taxon>Agaricomycotina</taxon>
        <taxon>Agaricomycetes</taxon>
        <taxon>Agaricomycetidae</taxon>
        <taxon>Agaricales</taxon>
        <taxon>Marasmiineae</taxon>
        <taxon>Mycenaceae</taxon>
        <taxon>Mycena</taxon>
    </lineage>
</organism>